<organism evidence="2 3">
    <name type="scientific">Bradyrhizobium arachidis</name>
    <dbReference type="NCBI Taxonomy" id="858423"/>
    <lineage>
        <taxon>Bacteria</taxon>
        <taxon>Pseudomonadati</taxon>
        <taxon>Pseudomonadota</taxon>
        <taxon>Alphaproteobacteria</taxon>
        <taxon>Hyphomicrobiales</taxon>
        <taxon>Nitrobacteraceae</taxon>
        <taxon>Bradyrhizobium</taxon>
    </lineage>
</organism>
<keyword evidence="1" id="KW-0472">Membrane</keyword>
<dbReference type="Proteomes" id="UP000594015">
    <property type="component" value="Chromosome"/>
</dbReference>
<feature type="transmembrane region" description="Helical" evidence="1">
    <location>
        <begin position="42"/>
        <end position="64"/>
    </location>
</feature>
<protein>
    <submittedName>
        <fullName evidence="2">Uncharacterized protein</fullName>
    </submittedName>
</protein>
<evidence type="ECO:0000256" key="1">
    <source>
        <dbReference type="SAM" id="Phobius"/>
    </source>
</evidence>
<accession>A0AAE7NP42</accession>
<name>A0AAE7NP42_9BRAD</name>
<evidence type="ECO:0000313" key="2">
    <source>
        <dbReference type="EMBL" id="QOZ69012.1"/>
    </source>
</evidence>
<dbReference type="AlphaFoldDB" id="A0AAE7NP42"/>
<keyword evidence="1" id="KW-0812">Transmembrane</keyword>
<sequence length="67" mass="6868">MIRNFLAAVQFGPLAITLFVAIAGAVVALIGGFAGWDGVTDFGKLAAGGGALGFFGWLFLPIILRSI</sequence>
<keyword evidence="1" id="KW-1133">Transmembrane helix</keyword>
<feature type="transmembrane region" description="Helical" evidence="1">
    <location>
        <begin position="12"/>
        <end position="36"/>
    </location>
</feature>
<dbReference type="EMBL" id="CP030050">
    <property type="protein sequence ID" value="QOZ69012.1"/>
    <property type="molecule type" value="Genomic_DNA"/>
</dbReference>
<evidence type="ECO:0000313" key="3">
    <source>
        <dbReference type="Proteomes" id="UP000594015"/>
    </source>
</evidence>
<dbReference type="RefSeq" id="WP_092216244.1">
    <property type="nucleotide sequence ID" value="NZ_CP030050.1"/>
</dbReference>
<proteinExistence type="predicted"/>
<dbReference type="KEGG" id="barh:WN72_23815"/>
<gene>
    <name evidence="2" type="ORF">WN72_23815</name>
</gene>
<reference evidence="2 3" key="1">
    <citation type="submission" date="2018-06" db="EMBL/GenBank/DDBJ databases">
        <title>Comparative genomics of Bradyrhizobium nodulating Arachidis hypogaea.</title>
        <authorList>
            <person name="Li Y."/>
        </authorList>
    </citation>
    <scope>NUCLEOTIDE SEQUENCE [LARGE SCALE GENOMIC DNA]</scope>
    <source>
        <strain evidence="2 3">CCBAU 051107</strain>
    </source>
</reference>